<organism evidence="1 2">
    <name type="scientific">Nocardioides nanhaiensis</name>
    <dbReference type="NCBI Taxonomy" id="1476871"/>
    <lineage>
        <taxon>Bacteria</taxon>
        <taxon>Bacillati</taxon>
        <taxon>Actinomycetota</taxon>
        <taxon>Actinomycetes</taxon>
        <taxon>Propionibacteriales</taxon>
        <taxon>Nocardioidaceae</taxon>
        <taxon>Nocardioides</taxon>
    </lineage>
</organism>
<sequence>MDNLLADPSFEAGDRGAWGSTQADLDWIEGDAHTGTTHLRVRSTGAGNRNVQALPPVPCLPGAVVSAGGWARWVAGTPRPMTVMCQFLNASGGQVGNVIGQPVTPAPGGWSPFVSLAAVAPTGTAAVRYQARINSAAAGDTVDLDTMALAFGDTVDPDPDPPARTLYELWTGTRLLPVVAWHVVLPGGGTAPLRMPAPR</sequence>
<dbReference type="RefSeq" id="WP_345264708.1">
    <property type="nucleotide sequence ID" value="NZ_BAABIM010000002.1"/>
</dbReference>
<name>A0ABP8W6J6_9ACTN</name>
<evidence type="ECO:0000313" key="2">
    <source>
        <dbReference type="Proteomes" id="UP001500621"/>
    </source>
</evidence>
<reference evidence="2" key="1">
    <citation type="journal article" date="2019" name="Int. J. Syst. Evol. Microbiol.">
        <title>The Global Catalogue of Microorganisms (GCM) 10K type strain sequencing project: providing services to taxonomists for standard genome sequencing and annotation.</title>
        <authorList>
            <consortium name="The Broad Institute Genomics Platform"/>
            <consortium name="The Broad Institute Genome Sequencing Center for Infectious Disease"/>
            <person name="Wu L."/>
            <person name="Ma J."/>
        </authorList>
    </citation>
    <scope>NUCLEOTIDE SEQUENCE [LARGE SCALE GENOMIC DNA]</scope>
    <source>
        <strain evidence="2">JCM 18127</strain>
    </source>
</reference>
<evidence type="ECO:0008006" key="3">
    <source>
        <dbReference type="Google" id="ProtNLM"/>
    </source>
</evidence>
<comment type="caution">
    <text evidence="1">The sequence shown here is derived from an EMBL/GenBank/DDBJ whole genome shotgun (WGS) entry which is preliminary data.</text>
</comment>
<proteinExistence type="predicted"/>
<dbReference type="EMBL" id="BAABIM010000002">
    <property type="protein sequence ID" value="GAA4680367.1"/>
    <property type="molecule type" value="Genomic_DNA"/>
</dbReference>
<gene>
    <name evidence="1" type="ORF">GCM10023226_16940</name>
</gene>
<keyword evidence="2" id="KW-1185">Reference proteome</keyword>
<dbReference type="Gene3D" id="2.60.120.260">
    <property type="entry name" value="Galactose-binding domain-like"/>
    <property type="match status" value="1"/>
</dbReference>
<evidence type="ECO:0000313" key="1">
    <source>
        <dbReference type="EMBL" id="GAA4680367.1"/>
    </source>
</evidence>
<protein>
    <recommendedName>
        <fullName evidence="3">CBM-cenC domain-containing protein</fullName>
    </recommendedName>
</protein>
<accession>A0ABP8W6J6</accession>
<dbReference type="Proteomes" id="UP001500621">
    <property type="component" value="Unassembled WGS sequence"/>
</dbReference>